<accession>A0ABS8DFE9</accession>
<keyword evidence="7" id="KW-1185">Reference proteome</keyword>
<name>A0ABS8DFE9_9FIRM</name>
<keyword evidence="2 5" id="KW-0812">Transmembrane</keyword>
<evidence type="ECO:0000256" key="5">
    <source>
        <dbReference type="SAM" id="Phobius"/>
    </source>
</evidence>
<feature type="transmembrane region" description="Helical" evidence="5">
    <location>
        <begin position="134"/>
        <end position="161"/>
    </location>
</feature>
<sequence>MSWRITAILILLVFYVVYIGKMILQRKKGIRTDQIAKRQRRDKIFYTELVMKIATYFVVLVEVVSILVVKPDFPAAVIIIGMLLGIAGDMIFAAAVVTMRDSWRAGIAEEDKREMITSGIYKISRNPAFLGFDCVYLGILLMFFNWILLAASVFATLMLHLQILQEEKYLPAAFGEAYISYKKCVRRYLGRKE</sequence>
<proteinExistence type="predicted"/>
<feature type="transmembrane region" description="Helical" evidence="5">
    <location>
        <begin position="75"/>
        <end position="97"/>
    </location>
</feature>
<keyword evidence="3 5" id="KW-1133">Transmembrane helix</keyword>
<evidence type="ECO:0000256" key="2">
    <source>
        <dbReference type="ARBA" id="ARBA00022692"/>
    </source>
</evidence>
<dbReference type="PANTHER" id="PTHR12714:SF9">
    <property type="entry name" value="PROTEIN-S-ISOPRENYLCYSTEINE O-METHYLTRANSFERASE"/>
    <property type="match status" value="1"/>
</dbReference>
<evidence type="ECO:0000256" key="3">
    <source>
        <dbReference type="ARBA" id="ARBA00022989"/>
    </source>
</evidence>
<protein>
    <submittedName>
        <fullName evidence="6">Isoprenylcysteine carboxylmethyltransferase family protein</fullName>
    </submittedName>
</protein>
<dbReference type="RefSeq" id="WP_066733905.1">
    <property type="nucleotide sequence ID" value="NZ_JAJCIQ010000003.1"/>
</dbReference>
<feature type="transmembrane region" description="Helical" evidence="5">
    <location>
        <begin position="6"/>
        <end position="24"/>
    </location>
</feature>
<evidence type="ECO:0000256" key="1">
    <source>
        <dbReference type="ARBA" id="ARBA00004141"/>
    </source>
</evidence>
<comment type="subcellular location">
    <subcellularLocation>
        <location evidence="1">Membrane</location>
        <topology evidence="1">Multi-pass membrane protein</topology>
    </subcellularLocation>
</comment>
<dbReference type="EMBL" id="JAJCIS010000003">
    <property type="protein sequence ID" value="MCB7387148.1"/>
    <property type="molecule type" value="Genomic_DNA"/>
</dbReference>
<evidence type="ECO:0000256" key="4">
    <source>
        <dbReference type="ARBA" id="ARBA00023136"/>
    </source>
</evidence>
<feature type="transmembrane region" description="Helical" evidence="5">
    <location>
        <begin position="45"/>
        <end position="69"/>
    </location>
</feature>
<dbReference type="Pfam" id="PF04140">
    <property type="entry name" value="ICMT"/>
    <property type="match status" value="1"/>
</dbReference>
<keyword evidence="4 5" id="KW-0472">Membrane</keyword>
<dbReference type="Proteomes" id="UP001299546">
    <property type="component" value="Unassembled WGS sequence"/>
</dbReference>
<dbReference type="Gene3D" id="1.20.120.1630">
    <property type="match status" value="1"/>
</dbReference>
<dbReference type="PANTHER" id="PTHR12714">
    <property type="entry name" value="PROTEIN-S ISOPRENYLCYSTEINE O-METHYLTRANSFERASE"/>
    <property type="match status" value="1"/>
</dbReference>
<dbReference type="InterPro" id="IPR007269">
    <property type="entry name" value="ICMT_MeTrfase"/>
</dbReference>
<evidence type="ECO:0000313" key="7">
    <source>
        <dbReference type="Proteomes" id="UP001299546"/>
    </source>
</evidence>
<reference evidence="6 7" key="1">
    <citation type="submission" date="2021-10" db="EMBL/GenBank/DDBJ databases">
        <title>Collection of gut derived symbiotic bacterial strains cultured from healthy donors.</title>
        <authorList>
            <person name="Lin H."/>
            <person name="Littmann E."/>
            <person name="Kohout C."/>
            <person name="Pamer E.G."/>
        </authorList>
    </citation>
    <scope>NUCLEOTIDE SEQUENCE [LARGE SCALE GENOMIC DNA]</scope>
    <source>
        <strain evidence="6 7">DFI.1.165</strain>
    </source>
</reference>
<comment type="caution">
    <text evidence="6">The sequence shown here is derived from an EMBL/GenBank/DDBJ whole genome shotgun (WGS) entry which is preliminary data.</text>
</comment>
<organism evidence="6 7">
    <name type="scientific">Bariatricus massiliensis</name>
    <dbReference type="NCBI Taxonomy" id="1745713"/>
    <lineage>
        <taxon>Bacteria</taxon>
        <taxon>Bacillati</taxon>
        <taxon>Bacillota</taxon>
        <taxon>Clostridia</taxon>
        <taxon>Lachnospirales</taxon>
        <taxon>Lachnospiraceae</taxon>
        <taxon>Bariatricus</taxon>
    </lineage>
</organism>
<evidence type="ECO:0000313" key="6">
    <source>
        <dbReference type="EMBL" id="MCB7387148.1"/>
    </source>
</evidence>
<gene>
    <name evidence="6" type="ORF">LIZ65_07575</name>
</gene>